<dbReference type="Proteomes" id="UP000190541">
    <property type="component" value="Unassembled WGS sequence"/>
</dbReference>
<keyword evidence="4" id="KW-1185">Reference proteome</keyword>
<accession>A0A1T5CDJ2</accession>
<dbReference type="EMBL" id="FUYS01000004">
    <property type="protein sequence ID" value="SKB57180.1"/>
    <property type="molecule type" value="Genomic_DNA"/>
</dbReference>
<dbReference type="GO" id="GO:0003677">
    <property type="term" value="F:DNA binding"/>
    <property type="evidence" value="ECO:0007669"/>
    <property type="project" value="InterPro"/>
</dbReference>
<reference evidence="3 4" key="1">
    <citation type="submission" date="2017-02" db="EMBL/GenBank/DDBJ databases">
        <authorList>
            <person name="Peterson S.W."/>
        </authorList>
    </citation>
    <scope>NUCLEOTIDE SEQUENCE [LARGE SCALE GENOMIC DNA]</scope>
    <source>
        <strain evidence="3 4">DSM 22899</strain>
    </source>
</reference>
<evidence type="ECO:0000313" key="4">
    <source>
        <dbReference type="Proteomes" id="UP000190541"/>
    </source>
</evidence>
<evidence type="ECO:0000259" key="2">
    <source>
        <dbReference type="Pfam" id="PF20432"/>
    </source>
</evidence>
<dbReference type="RefSeq" id="WP_176146158.1">
    <property type="nucleotide sequence ID" value="NZ_FUYS01000004.1"/>
</dbReference>
<dbReference type="Pfam" id="PF09722">
    <property type="entry name" value="Xre_MbcA_ParS_C"/>
    <property type="match status" value="1"/>
</dbReference>
<feature type="domain" description="Antitoxin Xre/MbcA/ParS-like toxin-binding" evidence="1">
    <location>
        <begin position="95"/>
        <end position="142"/>
    </location>
</feature>
<evidence type="ECO:0000259" key="1">
    <source>
        <dbReference type="Pfam" id="PF09722"/>
    </source>
</evidence>
<organism evidence="3 4">
    <name type="scientific">Parapedobacter luteus</name>
    <dbReference type="NCBI Taxonomy" id="623280"/>
    <lineage>
        <taxon>Bacteria</taxon>
        <taxon>Pseudomonadati</taxon>
        <taxon>Bacteroidota</taxon>
        <taxon>Sphingobacteriia</taxon>
        <taxon>Sphingobacteriales</taxon>
        <taxon>Sphingobacteriaceae</taxon>
        <taxon>Parapedobacter</taxon>
    </lineage>
</organism>
<dbReference type="InterPro" id="IPR024467">
    <property type="entry name" value="Xre/MbcA/ParS-like_toxin-bd"/>
</dbReference>
<dbReference type="InterPro" id="IPR046847">
    <property type="entry name" value="Xre-like_HTH"/>
</dbReference>
<protein>
    <submittedName>
        <fullName evidence="3">Putative toxin-antitoxin system antitoxin component, TIGR02293 family</fullName>
    </submittedName>
</protein>
<gene>
    <name evidence="3" type="ORF">SAMN05660226_02069</name>
</gene>
<name>A0A1T5CDJ2_9SPHI</name>
<evidence type="ECO:0000313" key="3">
    <source>
        <dbReference type="EMBL" id="SKB57180.1"/>
    </source>
</evidence>
<feature type="domain" description="Antitoxin Xre-like helix-turn-helix" evidence="2">
    <location>
        <begin position="40"/>
        <end position="74"/>
    </location>
</feature>
<dbReference type="AlphaFoldDB" id="A0A1T5CDJ2"/>
<proteinExistence type="predicted"/>
<dbReference type="Pfam" id="PF20432">
    <property type="entry name" value="Xre-like-HTH"/>
    <property type="match status" value="1"/>
</dbReference>
<sequence length="145" mass="16189">MKAIQYDKPQSSAISARLATEPAAMYLSSVELGLFPISQFESLSEKLPFTQQEWAGILHISERTLQRYLKDQKPFEGLHAEHLHQLAALANTGLSVFDNVKAFEAWLRMPKSILGKDIGFEALQSFGGVQLIADELGRMIYGVYS</sequence>
<dbReference type="STRING" id="623280.SAMN05660226_02069"/>